<gene>
    <name evidence="3" type="ORF">VI08_02775</name>
</gene>
<evidence type="ECO:0000313" key="4">
    <source>
        <dbReference type="Proteomes" id="UP000033651"/>
    </source>
</evidence>
<accession>A0A0F3L0I8</accession>
<dbReference type="InterPro" id="IPR007730">
    <property type="entry name" value="SPOR-like_dom"/>
</dbReference>
<feature type="domain" description="SPOR" evidence="2">
    <location>
        <begin position="171"/>
        <end position="231"/>
    </location>
</feature>
<keyword evidence="4" id="KW-1185">Reference proteome</keyword>
<dbReference type="GO" id="GO:0042834">
    <property type="term" value="F:peptidoglycan binding"/>
    <property type="evidence" value="ECO:0007669"/>
    <property type="project" value="InterPro"/>
</dbReference>
<comment type="caution">
    <text evidence="3">The sequence shown here is derived from an EMBL/GenBank/DDBJ whole genome shotgun (WGS) entry which is preliminary data.</text>
</comment>
<feature type="region of interest" description="Disordered" evidence="1">
    <location>
        <begin position="94"/>
        <end position="127"/>
    </location>
</feature>
<dbReference type="Proteomes" id="UP000033651">
    <property type="component" value="Unassembled WGS sequence"/>
</dbReference>
<evidence type="ECO:0000256" key="1">
    <source>
        <dbReference type="SAM" id="MobiDB-lite"/>
    </source>
</evidence>
<dbReference type="AlphaFoldDB" id="A0A0F3L0I8"/>
<evidence type="ECO:0000259" key="2">
    <source>
        <dbReference type="Pfam" id="PF05036"/>
    </source>
</evidence>
<reference evidence="3 4" key="1">
    <citation type="submission" date="2015-03" db="EMBL/GenBank/DDBJ databases">
        <title>Draft genome sequence of Luteibacter yeojuensis strain SU11.</title>
        <authorList>
            <person name="Sulaiman J."/>
            <person name="Priya K."/>
            <person name="Chan K.-G."/>
        </authorList>
    </citation>
    <scope>NUCLEOTIDE SEQUENCE [LARGE SCALE GENOMIC DNA]</scope>
    <source>
        <strain evidence="3 4">SU11</strain>
    </source>
</reference>
<dbReference type="RefSeq" id="WP_045828017.1">
    <property type="nucleotide sequence ID" value="NZ_JZRB01000004.1"/>
</dbReference>
<dbReference type="Pfam" id="PF05036">
    <property type="entry name" value="SPOR"/>
    <property type="match status" value="1"/>
</dbReference>
<dbReference type="PATRIC" id="fig|345309.4.peg.2893"/>
<dbReference type="OrthoDB" id="5986009at2"/>
<sequence>MLLRLLFVLLIALNIAVAAWLLLGESGSHAVEPSDKGVPELKLLTEVPAGGSAAGAPGVAASAGAMPAVNSPGTAVAHAGSASVAAAPVAAASAPVPAPAPEPEPQREAPKVAAATSAPPATVPTSPKRSYRCLAVGPFATQVDLRSTRTALASRTVRSRQRQEQTTESHGWRVFLPAQPTRELALAQAKRLEAKGVKDYFVVTVQGELQNSVALGLFHDPANARKRRDEVIAAGFPARMSERTETTPVWWLDVVVPDDASNDVRRGIRTPGVTARSTGCF</sequence>
<feature type="compositionally biased region" description="Low complexity" evidence="1">
    <location>
        <begin position="111"/>
        <end position="127"/>
    </location>
</feature>
<evidence type="ECO:0000313" key="3">
    <source>
        <dbReference type="EMBL" id="KJV36712.1"/>
    </source>
</evidence>
<name>A0A0F3L0I8_9GAMM</name>
<proteinExistence type="predicted"/>
<organism evidence="3 4">
    <name type="scientific">Luteibacter yeojuensis</name>
    <dbReference type="NCBI Taxonomy" id="345309"/>
    <lineage>
        <taxon>Bacteria</taxon>
        <taxon>Pseudomonadati</taxon>
        <taxon>Pseudomonadota</taxon>
        <taxon>Gammaproteobacteria</taxon>
        <taxon>Lysobacterales</taxon>
        <taxon>Rhodanobacteraceae</taxon>
        <taxon>Luteibacter</taxon>
    </lineage>
</organism>
<dbReference type="EMBL" id="JZRB01000004">
    <property type="protein sequence ID" value="KJV36712.1"/>
    <property type="molecule type" value="Genomic_DNA"/>
</dbReference>
<protein>
    <recommendedName>
        <fullName evidence="2">SPOR domain-containing protein</fullName>
    </recommendedName>
</protein>